<keyword evidence="5 6" id="KW-0472">Membrane</keyword>
<dbReference type="AlphaFoldDB" id="A0A0B3W1C2"/>
<evidence type="ECO:0000256" key="4">
    <source>
        <dbReference type="ARBA" id="ARBA00022989"/>
    </source>
</evidence>
<organism evidence="8 9">
    <name type="scientific">Terrisporobacter othiniensis</name>
    <dbReference type="NCBI Taxonomy" id="1577792"/>
    <lineage>
        <taxon>Bacteria</taxon>
        <taxon>Bacillati</taxon>
        <taxon>Bacillota</taxon>
        <taxon>Clostridia</taxon>
        <taxon>Peptostreptococcales</taxon>
        <taxon>Peptostreptococcaceae</taxon>
        <taxon>Terrisporobacter</taxon>
    </lineage>
</organism>
<dbReference type="InterPro" id="IPR015867">
    <property type="entry name" value="N-reg_PII/ATP_PRibTrfase_C"/>
</dbReference>
<dbReference type="InterPro" id="IPR003740">
    <property type="entry name" value="YitT"/>
</dbReference>
<dbReference type="PANTHER" id="PTHR33545">
    <property type="entry name" value="UPF0750 MEMBRANE PROTEIN YITT-RELATED"/>
    <property type="match status" value="1"/>
</dbReference>
<evidence type="ECO:0000259" key="7">
    <source>
        <dbReference type="Pfam" id="PF10035"/>
    </source>
</evidence>
<dbReference type="Proteomes" id="UP000031189">
    <property type="component" value="Unassembled WGS sequence"/>
</dbReference>
<protein>
    <submittedName>
        <fullName evidence="8">Membrane protein</fullName>
    </submittedName>
</protein>
<evidence type="ECO:0000256" key="5">
    <source>
        <dbReference type="ARBA" id="ARBA00023136"/>
    </source>
</evidence>
<dbReference type="Gene3D" id="3.30.70.120">
    <property type="match status" value="1"/>
</dbReference>
<accession>A0A0B3W1C2</accession>
<comment type="subcellular location">
    <subcellularLocation>
        <location evidence="1">Cell membrane</location>
        <topology evidence="1">Multi-pass membrane protein</topology>
    </subcellularLocation>
</comment>
<dbReference type="STRING" id="1577792.QX51_00590"/>
<evidence type="ECO:0000256" key="6">
    <source>
        <dbReference type="SAM" id="Phobius"/>
    </source>
</evidence>
<name>A0A0B3W1C2_9FIRM</name>
<dbReference type="PANTHER" id="PTHR33545:SF5">
    <property type="entry name" value="UPF0750 MEMBRANE PROTEIN YITT"/>
    <property type="match status" value="1"/>
</dbReference>
<feature type="transmembrane region" description="Helical" evidence="6">
    <location>
        <begin position="77"/>
        <end position="95"/>
    </location>
</feature>
<dbReference type="Pfam" id="PF02588">
    <property type="entry name" value="YitT_membrane"/>
    <property type="match status" value="1"/>
</dbReference>
<proteinExistence type="predicted"/>
<dbReference type="EMBL" id="JWHR01000005">
    <property type="protein sequence ID" value="KHS58823.1"/>
    <property type="molecule type" value="Genomic_DNA"/>
</dbReference>
<dbReference type="PIRSF" id="PIRSF006483">
    <property type="entry name" value="Membrane_protein_YitT"/>
    <property type="match status" value="1"/>
</dbReference>
<feature type="transmembrane region" description="Helical" evidence="6">
    <location>
        <begin position="155"/>
        <end position="176"/>
    </location>
</feature>
<dbReference type="OrthoDB" id="3180973at2"/>
<keyword evidence="9" id="KW-1185">Reference proteome</keyword>
<dbReference type="GO" id="GO:0005886">
    <property type="term" value="C:plasma membrane"/>
    <property type="evidence" value="ECO:0007669"/>
    <property type="project" value="UniProtKB-SubCell"/>
</dbReference>
<feature type="transmembrane region" description="Helical" evidence="6">
    <location>
        <begin position="107"/>
        <end position="126"/>
    </location>
</feature>
<dbReference type="RefSeq" id="WP_039677957.1">
    <property type="nucleotide sequence ID" value="NZ_JAWGXO010000018.1"/>
</dbReference>
<feature type="domain" description="DUF2179" evidence="7">
    <location>
        <begin position="222"/>
        <end position="275"/>
    </location>
</feature>
<evidence type="ECO:0000313" key="9">
    <source>
        <dbReference type="Proteomes" id="UP000031189"/>
    </source>
</evidence>
<evidence type="ECO:0000256" key="2">
    <source>
        <dbReference type="ARBA" id="ARBA00022475"/>
    </source>
</evidence>
<keyword evidence="2" id="KW-1003">Cell membrane</keyword>
<evidence type="ECO:0000256" key="3">
    <source>
        <dbReference type="ARBA" id="ARBA00022692"/>
    </source>
</evidence>
<feature type="transmembrane region" description="Helical" evidence="6">
    <location>
        <begin position="12"/>
        <end position="32"/>
    </location>
</feature>
<feature type="transmembrane region" description="Helical" evidence="6">
    <location>
        <begin position="38"/>
        <end position="65"/>
    </location>
</feature>
<keyword evidence="3 6" id="KW-0812">Transmembrane</keyword>
<keyword evidence="4 6" id="KW-1133">Transmembrane helix</keyword>
<reference evidence="8 9" key="1">
    <citation type="submission" date="2014-12" db="EMBL/GenBank/DDBJ databases">
        <title>Draft genome sequence of Terrisporobacter sp. 08-306576, isolated from the blood culture of a bacteremia patient.</title>
        <authorList>
            <person name="Lund L.C."/>
            <person name="Sydenham T.V."/>
            <person name="Hogh S.V."/>
            <person name="Skov M.N."/>
            <person name="Kemp M."/>
            <person name="Justesen U.S."/>
        </authorList>
    </citation>
    <scope>NUCLEOTIDE SEQUENCE [LARGE SCALE GENOMIC DNA]</scope>
    <source>
        <strain evidence="8 9">08-306576</strain>
    </source>
</reference>
<sequence>MDFLESKVGKQLLIIIGIIISAIGINGFLAPADLLSSGLAGIVVILNKLFGINQGIAIIVMNIPIFIICKKYVDKEFFFTSIINMFIYSFALGISENLYKYIRIDDLMIQSIFGGILIGVGVGLIFKANSSVGGLDIVMAALKIKYDISIKNASLVINFFIICVGGVLFGGLKAMYTLISMYLTSISIEKAKDIFNKQKLILLISEKYGEIASNIMKTTGKGVTFLDAQGAYSKVNKKMIYCVVASSQVAKIKEIIYKEDKNAFVSINNIDEVKGGGFKEKKL</sequence>
<dbReference type="Pfam" id="PF10035">
    <property type="entry name" value="DUF2179"/>
    <property type="match status" value="1"/>
</dbReference>
<evidence type="ECO:0000256" key="1">
    <source>
        <dbReference type="ARBA" id="ARBA00004651"/>
    </source>
</evidence>
<dbReference type="InterPro" id="IPR019264">
    <property type="entry name" value="DUF2179"/>
</dbReference>
<gene>
    <name evidence="8" type="ORF">QX51_00590</name>
</gene>
<dbReference type="CDD" id="cd16380">
    <property type="entry name" value="YitT_C"/>
    <property type="match status" value="1"/>
</dbReference>
<dbReference type="InterPro" id="IPR051461">
    <property type="entry name" value="UPF0750_membrane"/>
</dbReference>
<comment type="caution">
    <text evidence="8">The sequence shown here is derived from an EMBL/GenBank/DDBJ whole genome shotgun (WGS) entry which is preliminary data.</text>
</comment>
<evidence type="ECO:0000313" key="8">
    <source>
        <dbReference type="EMBL" id="KHS58823.1"/>
    </source>
</evidence>